<sequence>MTCPFSYPLARGGLAVTLWDIIGSSLKRRWRKAIILTVGLFLATSISVALFSASKAMREEVADSFDLIGANISIIPTQEELSLNYGGISLAPSQKDTLLQDEALQKIRTIANAESIARVAPKVLGHITSDGQPVTVVGVSFADELKMKKWWKITGDQPRGGADILIGENLAAEKGWHTGQSIDLNGKTFRIFGQLVPTGSDEDNLLFMDWKQAQDLLQMQGKLSFIEVSALCSTCPIDDITAQIGTVLPGSQVTALKETLVAREGIVDRFTTLSLVVGAVTAIAGMLLVFLLVSSTIRERTKELGILRSIGFRKSHLMQMLLSEVALLTIPAGAAGYLAGLSLSRWAAPIIVQMDVTVPWNGKEALLSVGITVLLGLTASLVPAWRGASKDPVEAMRML</sequence>
<evidence type="ECO:0000259" key="9">
    <source>
        <dbReference type="Pfam" id="PF12704"/>
    </source>
</evidence>
<evidence type="ECO:0000256" key="6">
    <source>
        <dbReference type="ARBA" id="ARBA00038076"/>
    </source>
</evidence>
<feature type="transmembrane region" description="Helical" evidence="7">
    <location>
        <begin position="365"/>
        <end position="388"/>
    </location>
</feature>
<dbReference type="GO" id="GO:0022857">
    <property type="term" value="F:transmembrane transporter activity"/>
    <property type="evidence" value="ECO:0007669"/>
    <property type="project" value="TreeGrafter"/>
</dbReference>
<reference evidence="10 11" key="1">
    <citation type="submission" date="2019-11" db="EMBL/GenBank/DDBJ databases">
        <title>Whole-genome sequence of a the green, strictly anaerobic photosynthetic bacterium Heliobacillus mobilis DSM 6151.</title>
        <authorList>
            <person name="Kyndt J.A."/>
            <person name="Meyer T.E."/>
        </authorList>
    </citation>
    <scope>NUCLEOTIDE SEQUENCE [LARGE SCALE GENOMIC DNA]</scope>
    <source>
        <strain evidence="10 11">DSM 6151</strain>
    </source>
</reference>
<feature type="domain" description="MacB-like periplasmic core" evidence="9">
    <location>
        <begin position="35"/>
        <end position="229"/>
    </location>
</feature>
<dbReference type="AlphaFoldDB" id="A0A6I3SIC1"/>
<evidence type="ECO:0000256" key="1">
    <source>
        <dbReference type="ARBA" id="ARBA00004651"/>
    </source>
</evidence>
<proteinExistence type="inferred from homology"/>
<keyword evidence="3 7" id="KW-0812">Transmembrane</keyword>
<feature type="transmembrane region" description="Helical" evidence="7">
    <location>
        <begin position="317"/>
        <end position="339"/>
    </location>
</feature>
<dbReference type="InterPro" id="IPR003838">
    <property type="entry name" value="ABC3_permease_C"/>
</dbReference>
<dbReference type="Pfam" id="PF02687">
    <property type="entry name" value="FtsX"/>
    <property type="match status" value="1"/>
</dbReference>
<comment type="subcellular location">
    <subcellularLocation>
        <location evidence="1">Cell membrane</location>
        <topology evidence="1">Multi-pass membrane protein</topology>
    </subcellularLocation>
</comment>
<dbReference type="InterPro" id="IPR025857">
    <property type="entry name" value="MacB_PCD"/>
</dbReference>
<comment type="caution">
    <text evidence="10">The sequence shown here is derived from an EMBL/GenBank/DDBJ whole genome shotgun (WGS) entry which is preliminary data.</text>
</comment>
<dbReference type="Proteomes" id="UP000430670">
    <property type="component" value="Unassembled WGS sequence"/>
</dbReference>
<accession>A0A6I3SIC1</accession>
<dbReference type="PANTHER" id="PTHR30572:SF4">
    <property type="entry name" value="ABC TRANSPORTER PERMEASE YTRF"/>
    <property type="match status" value="1"/>
</dbReference>
<gene>
    <name evidence="10" type="ORF">GJ688_06475</name>
</gene>
<feature type="transmembrane region" description="Helical" evidence="7">
    <location>
        <begin position="33"/>
        <end position="53"/>
    </location>
</feature>
<feature type="transmembrane region" description="Helical" evidence="7">
    <location>
        <begin position="273"/>
        <end position="297"/>
    </location>
</feature>
<organism evidence="10 11">
    <name type="scientific">Heliobacterium mobile</name>
    <name type="common">Heliobacillus mobilis</name>
    <dbReference type="NCBI Taxonomy" id="28064"/>
    <lineage>
        <taxon>Bacteria</taxon>
        <taxon>Bacillati</taxon>
        <taxon>Bacillota</taxon>
        <taxon>Clostridia</taxon>
        <taxon>Eubacteriales</taxon>
        <taxon>Heliobacteriaceae</taxon>
        <taxon>Heliobacterium</taxon>
    </lineage>
</organism>
<keyword evidence="2" id="KW-1003">Cell membrane</keyword>
<keyword evidence="5 7" id="KW-0472">Membrane</keyword>
<dbReference type="Pfam" id="PF12704">
    <property type="entry name" value="MacB_PCD"/>
    <property type="match status" value="1"/>
</dbReference>
<evidence type="ECO:0000256" key="7">
    <source>
        <dbReference type="SAM" id="Phobius"/>
    </source>
</evidence>
<evidence type="ECO:0000259" key="8">
    <source>
        <dbReference type="Pfam" id="PF02687"/>
    </source>
</evidence>
<keyword evidence="4 7" id="KW-1133">Transmembrane helix</keyword>
<dbReference type="OrthoDB" id="239678at2"/>
<evidence type="ECO:0000256" key="2">
    <source>
        <dbReference type="ARBA" id="ARBA00022475"/>
    </source>
</evidence>
<feature type="domain" description="ABC3 transporter permease C-terminal" evidence="8">
    <location>
        <begin position="276"/>
        <end position="392"/>
    </location>
</feature>
<comment type="similarity">
    <text evidence="6">Belongs to the ABC-4 integral membrane protein family.</text>
</comment>
<name>A0A6I3SIC1_HELMO</name>
<evidence type="ECO:0000256" key="5">
    <source>
        <dbReference type="ARBA" id="ARBA00023136"/>
    </source>
</evidence>
<evidence type="ECO:0000313" key="11">
    <source>
        <dbReference type="Proteomes" id="UP000430670"/>
    </source>
</evidence>
<evidence type="ECO:0000313" key="10">
    <source>
        <dbReference type="EMBL" id="MTV48624.1"/>
    </source>
</evidence>
<dbReference type="InterPro" id="IPR050250">
    <property type="entry name" value="Macrolide_Exporter_MacB"/>
</dbReference>
<protein>
    <submittedName>
        <fullName evidence="10">FtsX-like permease family protein</fullName>
    </submittedName>
</protein>
<evidence type="ECO:0000256" key="4">
    <source>
        <dbReference type="ARBA" id="ARBA00022989"/>
    </source>
</evidence>
<evidence type="ECO:0000256" key="3">
    <source>
        <dbReference type="ARBA" id="ARBA00022692"/>
    </source>
</evidence>
<dbReference type="GO" id="GO:0005886">
    <property type="term" value="C:plasma membrane"/>
    <property type="evidence" value="ECO:0007669"/>
    <property type="project" value="UniProtKB-SubCell"/>
</dbReference>
<dbReference type="PANTHER" id="PTHR30572">
    <property type="entry name" value="MEMBRANE COMPONENT OF TRANSPORTER-RELATED"/>
    <property type="match status" value="1"/>
</dbReference>
<keyword evidence="11" id="KW-1185">Reference proteome</keyword>
<dbReference type="EMBL" id="WNKU01000005">
    <property type="protein sequence ID" value="MTV48624.1"/>
    <property type="molecule type" value="Genomic_DNA"/>
</dbReference>